<keyword evidence="1" id="KW-1133">Transmembrane helix</keyword>
<dbReference type="Pfam" id="PF08241">
    <property type="entry name" value="Methyltransf_11"/>
    <property type="match status" value="1"/>
</dbReference>
<feature type="transmembrane region" description="Helical" evidence="1">
    <location>
        <begin position="49"/>
        <end position="67"/>
    </location>
</feature>
<dbReference type="Proteomes" id="UP000178894">
    <property type="component" value="Unassembled WGS sequence"/>
</dbReference>
<dbReference type="PANTHER" id="PTHR43591">
    <property type="entry name" value="METHYLTRANSFERASE"/>
    <property type="match status" value="1"/>
</dbReference>
<dbReference type="STRING" id="1798364.A3G54_04330"/>
<dbReference type="EMBL" id="MFIQ01000006">
    <property type="protein sequence ID" value="OGF93749.1"/>
    <property type="molecule type" value="Genomic_DNA"/>
</dbReference>
<comment type="caution">
    <text evidence="3">The sequence shown here is derived from an EMBL/GenBank/DDBJ whole genome shotgun (WGS) entry which is preliminary data.</text>
</comment>
<reference evidence="3 4" key="1">
    <citation type="journal article" date="2016" name="Nat. Commun.">
        <title>Thousands of microbial genomes shed light on interconnected biogeochemical processes in an aquifer system.</title>
        <authorList>
            <person name="Anantharaman K."/>
            <person name="Brown C.T."/>
            <person name="Hug L.A."/>
            <person name="Sharon I."/>
            <person name="Castelle C.J."/>
            <person name="Probst A.J."/>
            <person name="Thomas B.C."/>
            <person name="Singh A."/>
            <person name="Wilkins M.J."/>
            <person name="Karaoz U."/>
            <person name="Brodie E.L."/>
            <person name="Williams K.H."/>
            <person name="Hubbard S.S."/>
            <person name="Banfield J.F."/>
        </authorList>
    </citation>
    <scope>NUCLEOTIDE SEQUENCE [LARGE SCALE GENOMIC DNA]</scope>
</reference>
<accession>A0A1F5Y0R8</accession>
<dbReference type="InterPro" id="IPR013216">
    <property type="entry name" value="Methyltransf_11"/>
</dbReference>
<keyword evidence="1" id="KW-0812">Transmembrane</keyword>
<proteinExistence type="predicted"/>
<evidence type="ECO:0000313" key="4">
    <source>
        <dbReference type="Proteomes" id="UP000178894"/>
    </source>
</evidence>
<dbReference type="InterPro" id="IPR029063">
    <property type="entry name" value="SAM-dependent_MTases_sf"/>
</dbReference>
<sequence>MCSNCNLNYYIYDGKYFIVCEEVYLRYQKEAKIGFTNSLKGILRRFPNFYYFFFFLLTPITPFGFTARKSLRSIPRNSGLIVNIGSGTKRIRSDVLNLDILPLPNVDIVAEATKLPFRDNSLDMVISEATLEHLPEPQKAIAEIRRVLKPGGLVYATAPFLYPFHESPNDYFRWTKEGLIKEFADFSPIKIGIWSGPTSAVISFLMHYFAIIFSFGWSKLYLTLSYMFMVVLAPLKILDLFFLLFHYSENISSVFYFLGKKK</sequence>
<feature type="domain" description="Methyltransferase type 11" evidence="2">
    <location>
        <begin position="108"/>
        <end position="155"/>
    </location>
</feature>
<dbReference type="SUPFAM" id="SSF53335">
    <property type="entry name" value="S-adenosyl-L-methionine-dependent methyltransferases"/>
    <property type="match status" value="1"/>
</dbReference>
<feature type="transmembrane region" description="Helical" evidence="1">
    <location>
        <begin position="224"/>
        <end position="245"/>
    </location>
</feature>
<protein>
    <recommendedName>
        <fullName evidence="2">Methyltransferase type 11 domain-containing protein</fullName>
    </recommendedName>
</protein>
<dbReference type="Gene3D" id="3.40.50.150">
    <property type="entry name" value="Vaccinia Virus protein VP39"/>
    <property type="match status" value="1"/>
</dbReference>
<evidence type="ECO:0000259" key="2">
    <source>
        <dbReference type="Pfam" id="PF08241"/>
    </source>
</evidence>
<name>A0A1F5Y0R8_9BACT</name>
<feature type="transmembrane region" description="Helical" evidence="1">
    <location>
        <begin position="200"/>
        <end position="218"/>
    </location>
</feature>
<keyword evidence="1" id="KW-0472">Membrane</keyword>
<evidence type="ECO:0000256" key="1">
    <source>
        <dbReference type="SAM" id="Phobius"/>
    </source>
</evidence>
<evidence type="ECO:0000313" key="3">
    <source>
        <dbReference type="EMBL" id="OGF93749.1"/>
    </source>
</evidence>
<organism evidence="3 4">
    <name type="scientific">Candidatus Giovannonibacteria bacterium RIFCSPLOWO2_12_FULL_44_15</name>
    <dbReference type="NCBI Taxonomy" id="1798364"/>
    <lineage>
        <taxon>Bacteria</taxon>
        <taxon>Candidatus Giovannoniibacteriota</taxon>
    </lineage>
</organism>
<dbReference type="CDD" id="cd02440">
    <property type="entry name" value="AdoMet_MTases"/>
    <property type="match status" value="1"/>
</dbReference>
<dbReference type="GO" id="GO:0008757">
    <property type="term" value="F:S-adenosylmethionine-dependent methyltransferase activity"/>
    <property type="evidence" value="ECO:0007669"/>
    <property type="project" value="InterPro"/>
</dbReference>
<dbReference type="AlphaFoldDB" id="A0A1F5Y0R8"/>
<gene>
    <name evidence="3" type="ORF">A3G54_04330</name>
</gene>